<keyword evidence="3" id="KW-1185">Reference proteome</keyword>
<dbReference type="VEuPathDB" id="PlasmoDB:PRELSG_1448900"/>
<dbReference type="AlphaFoldDB" id="A0A1J1HBH1"/>
<keyword evidence="1" id="KW-0812">Transmembrane</keyword>
<name>A0A1J1HBH1_PLARL</name>
<feature type="transmembrane region" description="Helical" evidence="1">
    <location>
        <begin position="59"/>
        <end position="81"/>
    </location>
</feature>
<dbReference type="GeneID" id="39738921"/>
<sequence length="132" mass="16374">MIKFFRRKFFKINNFFMNYKKLKTSKTFNIKKEIINNSIKEKNEIQINDALKYFSKSEIFYLFFIPFSFVSIYLFVMWNIFKYICDIKDINHFLKILRWLKGKESYPFEYLQNKKKKKTYNESIVVAVKKFE</sequence>
<accession>A0A1J1HBH1</accession>
<evidence type="ECO:0000313" key="3">
    <source>
        <dbReference type="Proteomes" id="UP000220158"/>
    </source>
</evidence>
<dbReference type="EMBL" id="LN835309">
    <property type="protein sequence ID" value="CRH02755.1"/>
    <property type="molecule type" value="Genomic_DNA"/>
</dbReference>
<dbReference type="OMA" id="RTARWLN"/>
<dbReference type="RefSeq" id="XP_028535275.1">
    <property type="nucleotide sequence ID" value="XM_028679575.1"/>
</dbReference>
<reference evidence="2 3" key="1">
    <citation type="submission" date="2015-04" db="EMBL/GenBank/DDBJ databases">
        <authorList>
            <consortium name="Pathogen Informatics"/>
        </authorList>
    </citation>
    <scope>NUCLEOTIDE SEQUENCE [LARGE SCALE GENOMIC DNA]</scope>
    <source>
        <strain evidence="2 3">SGS1</strain>
    </source>
</reference>
<keyword evidence="1" id="KW-1133">Transmembrane helix</keyword>
<dbReference type="Proteomes" id="UP000220158">
    <property type="component" value="Chromosome 14"/>
</dbReference>
<organism evidence="2 3">
    <name type="scientific">Plasmodium relictum</name>
    <dbReference type="NCBI Taxonomy" id="85471"/>
    <lineage>
        <taxon>Eukaryota</taxon>
        <taxon>Sar</taxon>
        <taxon>Alveolata</taxon>
        <taxon>Apicomplexa</taxon>
        <taxon>Aconoidasida</taxon>
        <taxon>Haemosporida</taxon>
        <taxon>Plasmodiidae</taxon>
        <taxon>Plasmodium</taxon>
        <taxon>Plasmodium (Haemamoeba)</taxon>
    </lineage>
</organism>
<gene>
    <name evidence="2" type="ORF">PRELSG_1448900</name>
</gene>
<evidence type="ECO:0000256" key="1">
    <source>
        <dbReference type="SAM" id="Phobius"/>
    </source>
</evidence>
<dbReference type="KEGG" id="prel:PRELSG_1448900"/>
<proteinExistence type="predicted"/>
<protein>
    <submittedName>
        <fullName evidence="2">Uncharacterized protein</fullName>
    </submittedName>
</protein>
<dbReference type="OrthoDB" id="370515at2759"/>
<keyword evidence="1" id="KW-0472">Membrane</keyword>
<evidence type="ECO:0000313" key="2">
    <source>
        <dbReference type="EMBL" id="CRH02755.1"/>
    </source>
</evidence>